<dbReference type="InterPro" id="IPR029061">
    <property type="entry name" value="THDP-binding"/>
</dbReference>
<evidence type="ECO:0000256" key="3">
    <source>
        <dbReference type="ARBA" id="ARBA00012281"/>
    </source>
</evidence>
<keyword evidence="5 10" id="KW-0560">Oxidoreductase</keyword>
<dbReference type="GO" id="GO:0004739">
    <property type="term" value="F:pyruvate dehydrogenase (acetyl-transferring) activity"/>
    <property type="evidence" value="ECO:0007669"/>
    <property type="project" value="UniProtKB-UniRule"/>
</dbReference>
<proteinExistence type="predicted"/>
<feature type="domain" description="Dehydrogenase E1 component" evidence="11">
    <location>
        <begin position="51"/>
        <end position="339"/>
    </location>
</feature>
<dbReference type="InterPro" id="IPR050771">
    <property type="entry name" value="Alpha-ketoacid_DH_E1_comp"/>
</dbReference>
<evidence type="ECO:0000313" key="13">
    <source>
        <dbReference type="Proteomes" id="UP000006620"/>
    </source>
</evidence>
<evidence type="ECO:0000256" key="9">
    <source>
        <dbReference type="ARBA" id="ARBA00051231"/>
    </source>
</evidence>
<comment type="cofactor">
    <cofactor evidence="1 10">
        <name>thiamine diphosphate</name>
        <dbReference type="ChEBI" id="CHEBI:58937"/>
    </cofactor>
</comment>
<dbReference type="InterPro" id="IPR001017">
    <property type="entry name" value="DH_E1"/>
</dbReference>
<evidence type="ECO:0000313" key="12">
    <source>
        <dbReference type="EMBL" id="AEI44870.1"/>
    </source>
</evidence>
<name>F8FLV4_PAEMK</name>
<dbReference type="PATRIC" id="fig|1036673.3.peg.5908"/>
<comment type="subunit">
    <text evidence="2 10">Heterodimer of an alpha and a beta chain.</text>
</comment>
<dbReference type="AlphaFoldDB" id="F8FLV4"/>
<comment type="function">
    <text evidence="8 10">The pyruvate dehydrogenase complex catalyzes the overall conversion of pyruvate to acetyl-CoA and CO(2). It contains multiple copies of three enzymatic components: pyruvate dehydrogenase (E1), dihydrolipoamide acetyltransferase (E2) and lipoamide dehydrogenase (E3).</text>
</comment>
<evidence type="ECO:0000259" key="11">
    <source>
        <dbReference type="Pfam" id="PF00676"/>
    </source>
</evidence>
<dbReference type="EC" id="1.2.4.1" evidence="3 10"/>
<dbReference type="Pfam" id="PF00676">
    <property type="entry name" value="E1_dh"/>
    <property type="match status" value="1"/>
</dbReference>
<protein>
    <recommendedName>
        <fullName evidence="4 10">Pyruvate dehydrogenase E1 component subunit alpha</fullName>
        <ecNumber evidence="3 10">1.2.4.1</ecNumber>
    </recommendedName>
</protein>
<keyword evidence="6 10" id="KW-0786">Thiamine pyrophosphate</keyword>
<evidence type="ECO:0000256" key="2">
    <source>
        <dbReference type="ARBA" id="ARBA00011870"/>
    </source>
</evidence>
<evidence type="ECO:0000256" key="6">
    <source>
        <dbReference type="ARBA" id="ARBA00023052"/>
    </source>
</evidence>
<dbReference type="HOGENOM" id="CLU_029393_1_0_9"/>
<dbReference type="Gene3D" id="3.40.50.970">
    <property type="match status" value="1"/>
</dbReference>
<dbReference type="InterPro" id="IPR017596">
    <property type="entry name" value="PdhA/BkdA"/>
</dbReference>
<organism evidence="12 13">
    <name type="scientific">Paenibacillus mucilaginosus (strain KNP414)</name>
    <dbReference type="NCBI Taxonomy" id="1036673"/>
    <lineage>
        <taxon>Bacteria</taxon>
        <taxon>Bacillati</taxon>
        <taxon>Bacillota</taxon>
        <taxon>Bacilli</taxon>
        <taxon>Bacillales</taxon>
        <taxon>Paenibacillaceae</taxon>
        <taxon>Paenibacillus</taxon>
    </lineage>
</organism>
<evidence type="ECO:0000256" key="8">
    <source>
        <dbReference type="ARBA" id="ARBA00025211"/>
    </source>
</evidence>
<evidence type="ECO:0000256" key="10">
    <source>
        <dbReference type="RuleBase" id="RU366007"/>
    </source>
</evidence>
<reference evidence="12 13" key="2">
    <citation type="journal article" date="2013" name="Genome Announc.">
        <title>Genome Sequence of Growth-Improving Paenibacillus mucilaginosus Strain KNP414.</title>
        <authorList>
            <person name="Lu J.J."/>
            <person name="Wang J.F."/>
            <person name="Hu X.F."/>
        </authorList>
    </citation>
    <scope>NUCLEOTIDE SEQUENCE [LARGE SCALE GENOMIC DNA]</scope>
    <source>
        <strain evidence="12 13">KNP414</strain>
    </source>
</reference>
<evidence type="ECO:0000256" key="5">
    <source>
        <dbReference type="ARBA" id="ARBA00023002"/>
    </source>
</evidence>
<evidence type="ECO:0000256" key="7">
    <source>
        <dbReference type="ARBA" id="ARBA00023317"/>
    </source>
</evidence>
<accession>F8FLV4</accession>
<dbReference type="KEGG" id="pms:KNP414_06349"/>
<dbReference type="SUPFAM" id="SSF52518">
    <property type="entry name" value="Thiamin diphosphate-binding fold (THDP-binding)"/>
    <property type="match status" value="1"/>
</dbReference>
<dbReference type="RefSeq" id="WP_013920014.1">
    <property type="nucleotide sequence ID" value="NC_015690.1"/>
</dbReference>
<dbReference type="CDD" id="cd02000">
    <property type="entry name" value="TPP_E1_PDC_ADC_BCADC"/>
    <property type="match status" value="1"/>
</dbReference>
<dbReference type="GO" id="GO:0009083">
    <property type="term" value="P:branched-chain amino acid catabolic process"/>
    <property type="evidence" value="ECO:0007669"/>
    <property type="project" value="TreeGrafter"/>
</dbReference>
<dbReference type="EMBL" id="CP002869">
    <property type="protein sequence ID" value="AEI44870.1"/>
    <property type="molecule type" value="Genomic_DNA"/>
</dbReference>
<dbReference type="Proteomes" id="UP000006620">
    <property type="component" value="Chromosome"/>
</dbReference>
<evidence type="ECO:0000256" key="1">
    <source>
        <dbReference type="ARBA" id="ARBA00001964"/>
    </source>
</evidence>
<sequence length="365" mass="40241">MSKPSVAGVQDKSYVVAVQEVKPLSVLGTDGTVVNPDEMPKLSDEQLKELMRRMVFTRTWDQRAVNLTRQGRLGFYAPVSGQEATMVGSEFALNKDDFICPGYRDMPQIVWHGLPMYQAFLYSRGHQHGGQIPDDVHVLMPQIIIGAQYLHAMGVAMAFKKKGEKRVSITYTGDGGSSEGDFYEALNFAGAFKLPSIFMVQNNGYAITTPFAKQTAAMSVAHKAVAAGITGVQVDGMDVLAVVKAVQDAAERGRNGEGATLIEALTYRFLPHSMSGDDPSKYRTKEETAEWEQKDPLNRFRTFLVNKGLWSEAEEAAVVEDAKNTVAEQIKKAETTEKMTVPGLIDSMFETTPQHLEEQKADYLA</sequence>
<gene>
    <name evidence="12" type="primary">pdhA</name>
    <name evidence="12" type="ordered locus">KNP414_06349</name>
</gene>
<comment type="catalytic activity">
    <reaction evidence="9 10">
        <text>N(6)-[(R)-lipoyl]-L-lysyl-[protein] + pyruvate + H(+) = N(6)-[(R)-S(8)-acetyldihydrolipoyl]-L-lysyl-[protein] + CO2</text>
        <dbReference type="Rhea" id="RHEA:19189"/>
        <dbReference type="Rhea" id="RHEA-COMP:10474"/>
        <dbReference type="Rhea" id="RHEA-COMP:10478"/>
        <dbReference type="ChEBI" id="CHEBI:15361"/>
        <dbReference type="ChEBI" id="CHEBI:15378"/>
        <dbReference type="ChEBI" id="CHEBI:16526"/>
        <dbReference type="ChEBI" id="CHEBI:83099"/>
        <dbReference type="ChEBI" id="CHEBI:83111"/>
        <dbReference type="EC" id="1.2.4.1"/>
    </reaction>
</comment>
<evidence type="ECO:0000256" key="4">
    <source>
        <dbReference type="ARBA" id="ARBA00014159"/>
    </source>
</evidence>
<reference evidence="13" key="1">
    <citation type="submission" date="2011-06" db="EMBL/GenBank/DDBJ databases">
        <title>Complete genome sequence of Paenibacillus mucilaginosus KNP414.</title>
        <authorList>
            <person name="Wang J."/>
            <person name="Hu S."/>
            <person name="Hu X."/>
            <person name="Zhang B."/>
            <person name="Dong D."/>
            <person name="Zhang S."/>
            <person name="Zhao K."/>
            <person name="Wu D."/>
        </authorList>
    </citation>
    <scope>NUCLEOTIDE SEQUENCE [LARGE SCALE GENOMIC DNA]</scope>
    <source>
        <strain evidence="13">KNP414</strain>
    </source>
</reference>
<dbReference type="PANTHER" id="PTHR43380">
    <property type="entry name" value="2-OXOISOVALERATE DEHYDROGENASE SUBUNIT ALPHA, MITOCHONDRIAL"/>
    <property type="match status" value="1"/>
</dbReference>
<dbReference type="PANTHER" id="PTHR43380:SF1">
    <property type="entry name" value="2-OXOISOVALERATE DEHYDROGENASE SUBUNIT ALPHA, MITOCHONDRIAL"/>
    <property type="match status" value="1"/>
</dbReference>
<keyword evidence="7 10" id="KW-0670">Pyruvate</keyword>
<dbReference type="NCBIfam" id="TIGR03181">
    <property type="entry name" value="PDH_E1_alph_x"/>
    <property type="match status" value="1"/>
</dbReference>